<dbReference type="GO" id="GO:0046872">
    <property type="term" value="F:metal ion binding"/>
    <property type="evidence" value="ECO:0007669"/>
    <property type="project" value="UniProtKB-KW"/>
</dbReference>
<feature type="compositionally biased region" description="Basic residues" evidence="7">
    <location>
        <begin position="662"/>
        <end position="673"/>
    </location>
</feature>
<keyword evidence="1" id="KW-0479">Metal-binding</keyword>
<dbReference type="GO" id="GO:0005694">
    <property type="term" value="C:chromosome"/>
    <property type="evidence" value="ECO:0007669"/>
    <property type="project" value="InterPro"/>
</dbReference>
<keyword evidence="10" id="KW-1185">Reference proteome</keyword>
<evidence type="ECO:0000256" key="6">
    <source>
        <dbReference type="PROSITE-ProRule" id="PRU00781"/>
    </source>
</evidence>
<dbReference type="PANTHER" id="PTHR23086:SF144">
    <property type="entry name" value="5-KINASE, PUTATIVE-RELATED"/>
    <property type="match status" value="1"/>
</dbReference>
<feature type="compositionally biased region" description="Basic and acidic residues" evidence="7">
    <location>
        <begin position="77"/>
        <end position="86"/>
    </location>
</feature>
<dbReference type="InterPro" id="IPR027484">
    <property type="entry name" value="PInositol-4-P-5-kinase_N"/>
</dbReference>
<dbReference type="VEuPathDB" id="AmoebaDB:ACA1_172100"/>
<feature type="region of interest" description="Disordered" evidence="7">
    <location>
        <begin position="1"/>
        <end position="108"/>
    </location>
</feature>
<dbReference type="SMART" id="SM00330">
    <property type="entry name" value="PIPKc"/>
    <property type="match status" value="1"/>
</dbReference>
<evidence type="ECO:0000256" key="7">
    <source>
        <dbReference type="SAM" id="MobiDB-lite"/>
    </source>
</evidence>
<dbReference type="Gene3D" id="3.30.810.10">
    <property type="entry name" value="2-Layer Sandwich"/>
    <property type="match status" value="1"/>
</dbReference>
<feature type="compositionally biased region" description="Basic residues" evidence="7">
    <location>
        <begin position="57"/>
        <end position="67"/>
    </location>
</feature>
<feature type="compositionally biased region" description="Basic and acidic residues" evidence="7">
    <location>
        <begin position="567"/>
        <end position="587"/>
    </location>
</feature>
<dbReference type="OMA" id="QFTISTH"/>
<dbReference type="GO" id="GO:0005524">
    <property type="term" value="F:ATP binding"/>
    <property type="evidence" value="ECO:0007669"/>
    <property type="project" value="UniProtKB-UniRule"/>
</dbReference>
<dbReference type="InterPro" id="IPR027483">
    <property type="entry name" value="PInositol-4-P-4/5-kinase_C_sf"/>
</dbReference>
<evidence type="ECO:0000256" key="3">
    <source>
        <dbReference type="ARBA" id="ARBA00022840"/>
    </source>
</evidence>
<feature type="compositionally biased region" description="Basic residues" evidence="7">
    <location>
        <begin position="741"/>
        <end position="750"/>
    </location>
</feature>
<keyword evidence="2 6" id="KW-0547">Nucleotide-binding</keyword>
<evidence type="ECO:0000313" key="9">
    <source>
        <dbReference type="EMBL" id="ELR24625.1"/>
    </source>
</evidence>
<evidence type="ECO:0000259" key="8">
    <source>
        <dbReference type="PROSITE" id="PS51455"/>
    </source>
</evidence>
<feature type="region of interest" description="Disordered" evidence="7">
    <location>
        <begin position="417"/>
        <end position="469"/>
    </location>
</feature>
<feature type="compositionally biased region" description="Basic residues" evidence="7">
    <location>
        <begin position="430"/>
        <end position="441"/>
    </location>
</feature>
<dbReference type="GO" id="GO:0003918">
    <property type="term" value="F:DNA topoisomerase type II (double strand cut, ATP-hydrolyzing) activity"/>
    <property type="evidence" value="ECO:0007669"/>
    <property type="project" value="InterPro"/>
</dbReference>
<dbReference type="GeneID" id="14925647"/>
<feature type="compositionally biased region" description="Basic and acidic residues" evidence="7">
    <location>
        <begin position="95"/>
        <end position="105"/>
    </location>
</feature>
<feature type="compositionally biased region" description="Low complexity" evidence="7">
    <location>
        <begin position="688"/>
        <end position="711"/>
    </location>
</feature>
<feature type="compositionally biased region" description="Basic and acidic residues" evidence="7">
    <location>
        <begin position="1"/>
        <end position="10"/>
    </location>
</feature>
<dbReference type="Pfam" id="PF01504">
    <property type="entry name" value="PIP5K"/>
    <property type="match status" value="1"/>
</dbReference>
<keyword evidence="4" id="KW-0460">Magnesium</keyword>
<dbReference type="GO" id="GO:0003677">
    <property type="term" value="F:DNA binding"/>
    <property type="evidence" value="ECO:0007669"/>
    <property type="project" value="UniProtKB-KW"/>
</dbReference>
<proteinExistence type="predicted"/>
<feature type="region of interest" description="Disordered" evidence="7">
    <location>
        <begin position="567"/>
        <end position="605"/>
    </location>
</feature>
<dbReference type="GO" id="GO:0005886">
    <property type="term" value="C:plasma membrane"/>
    <property type="evidence" value="ECO:0007669"/>
    <property type="project" value="TreeGrafter"/>
</dbReference>
<evidence type="ECO:0000256" key="1">
    <source>
        <dbReference type="ARBA" id="ARBA00022723"/>
    </source>
</evidence>
<dbReference type="Proteomes" id="UP000011083">
    <property type="component" value="Unassembled WGS sequence"/>
</dbReference>
<dbReference type="GO" id="GO:0046854">
    <property type="term" value="P:phosphatidylinositol phosphate biosynthetic process"/>
    <property type="evidence" value="ECO:0007669"/>
    <property type="project" value="TreeGrafter"/>
</dbReference>
<accession>L8HHI9</accession>
<dbReference type="AlphaFoldDB" id="L8HHI9"/>
<keyword evidence="6 9" id="KW-0418">Kinase</keyword>
<dbReference type="CDD" id="cd00139">
    <property type="entry name" value="PIPKc"/>
    <property type="match status" value="1"/>
</dbReference>
<dbReference type="RefSeq" id="XP_004356525.1">
    <property type="nucleotide sequence ID" value="XM_004356472.1"/>
</dbReference>
<dbReference type="OrthoDB" id="20783at2759"/>
<dbReference type="InterPro" id="IPR002498">
    <property type="entry name" value="PInositol-4-P-4/5-kinase_core"/>
</dbReference>
<feature type="region of interest" description="Disordered" evidence="7">
    <location>
        <begin position="642"/>
        <end position="750"/>
    </location>
</feature>
<feature type="compositionally biased region" description="Basic and acidic residues" evidence="7">
    <location>
        <begin position="417"/>
        <end position="429"/>
    </location>
</feature>
<dbReference type="PRINTS" id="PR01098">
    <property type="entry name" value="TOPISMRASE4B"/>
</dbReference>
<dbReference type="InterPro" id="IPR005737">
    <property type="entry name" value="TopoIV_B_Gneg"/>
</dbReference>
<sequence length="750" mass="82903">MESSPKDSKKATPTRKRSKTNDADSASPLSDSEKEINIAEDGEAKKEEAKSPSSPSAKKKKSSKKKEKTPAAAPVVLEDKEEKEEVPAASIVSPRNEEKPAKEPAEALVSPRGFTRKRSDTVLSDFEDVLDVADEEGLTDDQVYITKVMRGIRKGAMYGETLGKLQRDEKELEMMKDEDREPMGVLGFIRRDYKDKVMFKFNSPTPAGSRIPLMKKDKVVIMTDYAPKIFNNIRFVEHIHSPLRSFLRRSGSLFVSSSDSRFIFKTIPEFEVETLLEILPSIHQHFVDHPESRIIRFLGLHHFYDTITKEETHCIVMNNLLLHPSYAIDEKWDLKGRIPKPGKQGRFADKVDRSKKVLKDNDLLDRRFHLSEEARDELLRTLTADVEFLKEHNCMDYSLLVGVHFLSEAENAVEVAHDSAEQKAKEEKKAKKSKKGKKKSKKNVDEREAEAEEEEQPQPQNDAHPLLEGVMGPIHSDPAFVKEIYFVGIIDPLSRYKLKKKVAHFLKEIIWDADTLSTVPADYYAERYTRYLEEIFVHRQPGGEAVAPAAAAAPVPAPAEVVVAAAKDEKEVTPKPEASSEEKEKKGTLKKKKAKKDKEDAVAAPAAVVAPEPVVVLVKEDAEEAAPAAIVVDPTAAEVEIKIGEEPSSPIVAAAASNKDGGKKKPKKSKKPKAAAVVAAAENGESVTTPSSSSSPSSSSTTTPTTAPATSNGGAGAEVEIKIEGPPKKEKKSKRDGTLKREKKSKSKDQ</sequence>
<keyword evidence="6" id="KW-0808">Transferase</keyword>
<dbReference type="Gene3D" id="3.30.800.10">
    <property type="entry name" value="Phosphatidylinositol Phosphate Kinase II Beta"/>
    <property type="match status" value="1"/>
</dbReference>
<dbReference type="EMBL" id="KB007811">
    <property type="protein sequence ID" value="ELR24625.1"/>
    <property type="molecule type" value="Genomic_DNA"/>
</dbReference>
<dbReference type="PANTHER" id="PTHR23086">
    <property type="entry name" value="PHOSPHATIDYLINOSITOL-4-PHOSPHATE 5-KINASE"/>
    <property type="match status" value="1"/>
</dbReference>
<evidence type="ECO:0000256" key="4">
    <source>
        <dbReference type="ARBA" id="ARBA00022842"/>
    </source>
</evidence>
<feature type="compositionally biased region" description="Basic and acidic residues" evidence="7">
    <location>
        <begin position="31"/>
        <end position="50"/>
    </location>
</feature>
<keyword evidence="3 6" id="KW-0067">ATP-binding</keyword>
<dbReference type="KEGG" id="acan:ACA1_172100"/>
<dbReference type="SUPFAM" id="SSF56104">
    <property type="entry name" value="SAICAR synthase-like"/>
    <property type="match status" value="1"/>
</dbReference>
<evidence type="ECO:0000313" key="10">
    <source>
        <dbReference type="Proteomes" id="UP000011083"/>
    </source>
</evidence>
<protein>
    <submittedName>
        <fullName evidence="9">Phosphatidylinositol4-phosphate 5-Kinase</fullName>
    </submittedName>
</protein>
<dbReference type="PROSITE" id="PS51455">
    <property type="entry name" value="PIPK"/>
    <property type="match status" value="1"/>
</dbReference>
<organism evidence="9 10">
    <name type="scientific">Acanthamoeba castellanii (strain ATCC 30010 / Neff)</name>
    <dbReference type="NCBI Taxonomy" id="1257118"/>
    <lineage>
        <taxon>Eukaryota</taxon>
        <taxon>Amoebozoa</taxon>
        <taxon>Discosea</taxon>
        <taxon>Longamoebia</taxon>
        <taxon>Centramoebida</taxon>
        <taxon>Acanthamoebidae</taxon>
        <taxon>Acanthamoeba</taxon>
    </lineage>
</organism>
<keyword evidence="5" id="KW-0238">DNA-binding</keyword>
<reference evidence="9 10" key="1">
    <citation type="journal article" date="2013" name="Genome Biol.">
        <title>Genome of Acanthamoeba castellanii highlights extensive lateral gene transfer and early evolution of tyrosine kinase signaling.</title>
        <authorList>
            <person name="Clarke M."/>
            <person name="Lohan A.J."/>
            <person name="Liu B."/>
            <person name="Lagkouvardos I."/>
            <person name="Roy S."/>
            <person name="Zafar N."/>
            <person name="Bertelli C."/>
            <person name="Schilde C."/>
            <person name="Kianianmomeni A."/>
            <person name="Burglin T.R."/>
            <person name="Frech C."/>
            <person name="Turcotte B."/>
            <person name="Kopec K.O."/>
            <person name="Synnott J.M."/>
            <person name="Choo C."/>
            <person name="Paponov I."/>
            <person name="Finkler A."/>
            <person name="Soon Heng Tan C."/>
            <person name="Hutchins A.P."/>
            <person name="Weinmeier T."/>
            <person name="Rattei T."/>
            <person name="Chu J.S."/>
            <person name="Gimenez G."/>
            <person name="Irimia M."/>
            <person name="Rigden D.J."/>
            <person name="Fitzpatrick D.A."/>
            <person name="Lorenzo-Morales J."/>
            <person name="Bateman A."/>
            <person name="Chiu C.H."/>
            <person name="Tang P."/>
            <person name="Hegemann P."/>
            <person name="Fromm H."/>
            <person name="Raoult D."/>
            <person name="Greub G."/>
            <person name="Miranda-Saavedra D."/>
            <person name="Chen N."/>
            <person name="Nash P."/>
            <person name="Ginger M.L."/>
            <person name="Horn M."/>
            <person name="Schaap P."/>
            <person name="Caler L."/>
            <person name="Loftus B."/>
        </authorList>
    </citation>
    <scope>NUCLEOTIDE SEQUENCE [LARGE SCALE GENOMIC DNA]</scope>
    <source>
        <strain evidence="9 10">Neff</strain>
    </source>
</reference>
<dbReference type="GO" id="GO:0016308">
    <property type="term" value="F:1-phosphatidylinositol-4-phosphate 5-kinase activity"/>
    <property type="evidence" value="ECO:0007669"/>
    <property type="project" value="TreeGrafter"/>
</dbReference>
<feature type="domain" description="PIPK" evidence="8">
    <location>
        <begin position="145"/>
        <end position="536"/>
    </location>
</feature>
<dbReference type="STRING" id="1257118.L8HHI9"/>
<dbReference type="GO" id="GO:0006265">
    <property type="term" value="P:DNA topological change"/>
    <property type="evidence" value="ECO:0007669"/>
    <property type="project" value="InterPro"/>
</dbReference>
<dbReference type="InterPro" id="IPR023610">
    <property type="entry name" value="PInositol-4/5-P-5/4-kinase"/>
</dbReference>
<evidence type="ECO:0000256" key="5">
    <source>
        <dbReference type="ARBA" id="ARBA00023125"/>
    </source>
</evidence>
<feature type="compositionally biased region" description="Acidic residues" evidence="7">
    <location>
        <begin position="447"/>
        <end position="456"/>
    </location>
</feature>
<gene>
    <name evidence="9" type="ORF">ACA1_172100</name>
</gene>
<feature type="compositionally biased region" description="Basic and acidic residues" evidence="7">
    <location>
        <begin position="719"/>
        <end position="740"/>
    </location>
</feature>
<name>L8HHI9_ACACF</name>
<evidence type="ECO:0000256" key="2">
    <source>
        <dbReference type="ARBA" id="ARBA00022741"/>
    </source>
</evidence>